<reference evidence="2 3" key="1">
    <citation type="submission" date="2018-09" db="EMBL/GenBank/DDBJ databases">
        <title>Discovery and Ecogenomic Context for Candidatus Cryosericales, a Global Caldiserica Order Active in Thawing Permafrost.</title>
        <authorList>
            <person name="Martinez M.A."/>
            <person name="Woodcroft B.J."/>
            <person name="Ignacio Espinoza J.C."/>
            <person name="Zayed A."/>
            <person name="Singleton C.M."/>
            <person name="Boyd J."/>
            <person name="Li Y.-F."/>
            <person name="Purvine S."/>
            <person name="Maughan H."/>
            <person name="Hodgkins S.B."/>
            <person name="Anderson D."/>
            <person name="Sederholm M."/>
            <person name="Temperton B."/>
            <person name="Saleska S.R."/>
            <person name="Tyson G.W."/>
            <person name="Rich V.I."/>
        </authorList>
    </citation>
    <scope>NUCLEOTIDE SEQUENCE [LARGE SCALE GENOMIC DNA]</scope>
    <source>
        <strain evidence="2 3">SMC1</strain>
    </source>
</reference>
<dbReference type="Pfam" id="PF01381">
    <property type="entry name" value="HTH_3"/>
    <property type="match status" value="1"/>
</dbReference>
<accession>A0A398DR64</accession>
<dbReference type="InterPro" id="IPR001387">
    <property type="entry name" value="Cro/C1-type_HTH"/>
</dbReference>
<dbReference type="GO" id="GO:0003677">
    <property type="term" value="F:DNA binding"/>
    <property type="evidence" value="ECO:0007669"/>
    <property type="project" value="InterPro"/>
</dbReference>
<keyword evidence="3" id="KW-1185">Reference proteome</keyword>
<dbReference type="AlphaFoldDB" id="A0A398DR64"/>
<dbReference type="SMART" id="SM00530">
    <property type="entry name" value="HTH_XRE"/>
    <property type="match status" value="1"/>
</dbReference>
<protein>
    <submittedName>
        <fullName evidence="2">XRE family transcriptional regulator</fullName>
    </submittedName>
</protein>
<dbReference type="InterPro" id="IPR010982">
    <property type="entry name" value="Lambda_DNA-bd_dom_sf"/>
</dbReference>
<evidence type="ECO:0000259" key="1">
    <source>
        <dbReference type="PROSITE" id="PS50943"/>
    </source>
</evidence>
<comment type="caution">
    <text evidence="2">The sequence shown here is derived from an EMBL/GenBank/DDBJ whole genome shotgun (WGS) entry which is preliminary data.</text>
</comment>
<evidence type="ECO:0000313" key="3">
    <source>
        <dbReference type="Proteomes" id="UP000266113"/>
    </source>
</evidence>
<dbReference type="Proteomes" id="UP000266113">
    <property type="component" value="Unassembled WGS sequence"/>
</dbReference>
<gene>
    <name evidence="2" type="ORF">SMC1_01925</name>
</gene>
<feature type="domain" description="HTH cro/C1-type" evidence="1">
    <location>
        <begin position="45"/>
        <end position="99"/>
    </location>
</feature>
<sequence length="150" mass="16403">MFRVVRYCHNNVDALCCFYDILVYTTIALGGATMNKTFANAGPTLKNVREKGKLTQGNVAAYLEVDQSLISRFESGERTLSLGQIEQVATLLGVDISALASDTVEAKPLSIAFRSTDISVQDLRAIAVITKIALNSNTMTRMLKDSELHE</sequence>
<proteinExistence type="predicted"/>
<dbReference type="SUPFAM" id="SSF47413">
    <property type="entry name" value="lambda repressor-like DNA-binding domains"/>
    <property type="match status" value="1"/>
</dbReference>
<dbReference type="CDD" id="cd00093">
    <property type="entry name" value="HTH_XRE"/>
    <property type="match status" value="1"/>
</dbReference>
<dbReference type="OrthoDB" id="9813662at2"/>
<organism evidence="2 3">
    <name type="scientific">Candidatus Cryosericum septentrionale</name>
    <dbReference type="NCBI Taxonomy" id="2290913"/>
    <lineage>
        <taxon>Bacteria</taxon>
        <taxon>Pseudomonadati</taxon>
        <taxon>Caldisericota/Cryosericota group</taxon>
        <taxon>Candidatus Cryosericota</taxon>
        <taxon>Candidatus Cryosericia</taxon>
        <taxon>Candidatus Cryosericales</taxon>
        <taxon>Candidatus Cryosericaceae</taxon>
        <taxon>Candidatus Cryosericum</taxon>
    </lineage>
</organism>
<dbReference type="Gene3D" id="1.10.260.40">
    <property type="entry name" value="lambda repressor-like DNA-binding domains"/>
    <property type="match status" value="1"/>
</dbReference>
<dbReference type="EMBL" id="QXIY01000005">
    <property type="protein sequence ID" value="RIE17400.1"/>
    <property type="molecule type" value="Genomic_DNA"/>
</dbReference>
<dbReference type="PROSITE" id="PS50943">
    <property type="entry name" value="HTH_CROC1"/>
    <property type="match status" value="1"/>
</dbReference>
<name>A0A398DR64_9BACT</name>
<evidence type="ECO:0000313" key="2">
    <source>
        <dbReference type="EMBL" id="RIE17400.1"/>
    </source>
</evidence>